<keyword evidence="14" id="KW-1185">Reference proteome</keyword>
<keyword evidence="10" id="KW-1133">Transmembrane helix</keyword>
<dbReference type="PROSITE" id="PS50109">
    <property type="entry name" value="HIS_KIN"/>
    <property type="match status" value="1"/>
</dbReference>
<evidence type="ECO:0000256" key="2">
    <source>
        <dbReference type="ARBA" id="ARBA00004651"/>
    </source>
</evidence>
<evidence type="ECO:0000256" key="9">
    <source>
        <dbReference type="ARBA" id="ARBA00022840"/>
    </source>
</evidence>
<dbReference type="SUPFAM" id="SSF55874">
    <property type="entry name" value="ATPase domain of HSP90 chaperone/DNA topoisomerase II/histidine kinase"/>
    <property type="match status" value="1"/>
</dbReference>
<evidence type="ECO:0000256" key="1">
    <source>
        <dbReference type="ARBA" id="ARBA00000085"/>
    </source>
</evidence>
<keyword evidence="4" id="KW-1003">Cell membrane</keyword>
<evidence type="ECO:0000256" key="4">
    <source>
        <dbReference type="ARBA" id="ARBA00022475"/>
    </source>
</evidence>
<name>A0A512DYP5_9PROT</name>
<organism evidence="13 14">
    <name type="scientific">Skermanella aerolata</name>
    <dbReference type="NCBI Taxonomy" id="393310"/>
    <lineage>
        <taxon>Bacteria</taxon>
        <taxon>Pseudomonadati</taxon>
        <taxon>Pseudomonadota</taxon>
        <taxon>Alphaproteobacteria</taxon>
        <taxon>Rhodospirillales</taxon>
        <taxon>Azospirillaceae</taxon>
        <taxon>Skermanella</taxon>
    </lineage>
</organism>
<dbReference type="PANTHER" id="PTHR44936">
    <property type="entry name" value="SENSOR PROTEIN CREC"/>
    <property type="match status" value="1"/>
</dbReference>
<dbReference type="CDD" id="cd00082">
    <property type="entry name" value="HisKA"/>
    <property type="match status" value="1"/>
</dbReference>
<dbReference type="InterPro" id="IPR036097">
    <property type="entry name" value="HisK_dim/P_sf"/>
</dbReference>
<evidence type="ECO:0000313" key="13">
    <source>
        <dbReference type="EMBL" id="GEO41595.1"/>
    </source>
</evidence>
<dbReference type="EMBL" id="BJYZ01000029">
    <property type="protein sequence ID" value="GEO41595.1"/>
    <property type="molecule type" value="Genomic_DNA"/>
</dbReference>
<sequence length="439" mass="46322">MNALESVRASLRTKLALVLVVAIVAVVGLATSVTMVLVKSPGQLQIMDPIARQIRLISDLAGSNAAVAADGLKFDPVPPSDPVSPHFTQDLRDALARTGEPLPVVITRPERGAAPGRPPMSVSIPVPGRGWLVMPLQELPPPGPPWMLLVGYMALIAVGATAVALFAAAKISRPLGMLEQAITSIGPDGNLPHLPETGPEEVRATAQALNRLSSRLKTAMESRMRLVAAAGHDLRTPMTRLRLRAEFLPDDERDQWLNDLEELDRIADSAIGLVREEAEPGSDEPLALDRLVAALVDDLAGLGMTVRLGAVEPAWTRAGPLALKRALRNLIINAATHGGGATVEVTIRDEAPTVVIADRGPGIPPALIEQVFEPFFRVDPGRRKQVPGAGLGLAIAREIVVRSGGGIAIRNRDGGGLIQTVTLAPVPSESRAALLDQVG</sequence>
<evidence type="ECO:0000256" key="6">
    <source>
        <dbReference type="ARBA" id="ARBA00022679"/>
    </source>
</evidence>
<feature type="domain" description="Histidine kinase" evidence="11">
    <location>
        <begin position="229"/>
        <end position="427"/>
    </location>
</feature>
<dbReference type="InterPro" id="IPR004358">
    <property type="entry name" value="Sig_transdc_His_kin-like_C"/>
</dbReference>
<proteinExistence type="predicted"/>
<evidence type="ECO:0000256" key="10">
    <source>
        <dbReference type="SAM" id="Phobius"/>
    </source>
</evidence>
<keyword evidence="10" id="KW-0812">Transmembrane</keyword>
<dbReference type="InterPro" id="IPR003661">
    <property type="entry name" value="HisK_dim/P_dom"/>
</dbReference>
<keyword evidence="5" id="KW-0597">Phosphoprotein</keyword>
<reference evidence="13 14" key="1">
    <citation type="submission" date="2019-07" db="EMBL/GenBank/DDBJ databases">
        <title>Whole genome shotgun sequence of Skermanella aerolata NBRC 106429.</title>
        <authorList>
            <person name="Hosoyama A."/>
            <person name="Uohara A."/>
            <person name="Ohji S."/>
            <person name="Ichikawa N."/>
        </authorList>
    </citation>
    <scope>NUCLEOTIDE SEQUENCE [LARGE SCALE GENOMIC DNA]</scope>
    <source>
        <strain evidence="13 14">NBRC 106429</strain>
    </source>
</reference>
<comment type="subcellular location">
    <subcellularLocation>
        <location evidence="2">Cell membrane</location>
        <topology evidence="2">Multi-pass membrane protein</topology>
    </subcellularLocation>
</comment>
<evidence type="ECO:0000256" key="7">
    <source>
        <dbReference type="ARBA" id="ARBA00022741"/>
    </source>
</evidence>
<dbReference type="Proteomes" id="UP000321523">
    <property type="component" value="Unassembled WGS sequence"/>
</dbReference>
<dbReference type="SMART" id="SM00304">
    <property type="entry name" value="HAMP"/>
    <property type="match status" value="1"/>
</dbReference>
<dbReference type="EC" id="2.7.13.3" evidence="3"/>
<gene>
    <name evidence="13" type="ORF">SAE02_57430</name>
</gene>
<dbReference type="Gene3D" id="3.30.565.10">
    <property type="entry name" value="Histidine kinase-like ATPase, C-terminal domain"/>
    <property type="match status" value="1"/>
</dbReference>
<dbReference type="GO" id="GO:0005886">
    <property type="term" value="C:plasma membrane"/>
    <property type="evidence" value="ECO:0007669"/>
    <property type="project" value="UniProtKB-SubCell"/>
</dbReference>
<keyword evidence="8 13" id="KW-0418">Kinase</keyword>
<dbReference type="SMART" id="SM00387">
    <property type="entry name" value="HATPase_c"/>
    <property type="match status" value="1"/>
</dbReference>
<dbReference type="PROSITE" id="PS50885">
    <property type="entry name" value="HAMP"/>
    <property type="match status" value="1"/>
</dbReference>
<comment type="caution">
    <text evidence="13">The sequence shown here is derived from an EMBL/GenBank/DDBJ whole genome shotgun (WGS) entry which is preliminary data.</text>
</comment>
<comment type="catalytic activity">
    <reaction evidence="1">
        <text>ATP + protein L-histidine = ADP + protein N-phospho-L-histidine.</text>
        <dbReference type="EC" id="2.7.13.3"/>
    </reaction>
</comment>
<dbReference type="GO" id="GO:0005524">
    <property type="term" value="F:ATP binding"/>
    <property type="evidence" value="ECO:0007669"/>
    <property type="project" value="UniProtKB-KW"/>
</dbReference>
<dbReference type="Pfam" id="PF02518">
    <property type="entry name" value="HATPase_c"/>
    <property type="match status" value="1"/>
</dbReference>
<dbReference type="InterPro" id="IPR003594">
    <property type="entry name" value="HATPase_dom"/>
</dbReference>
<evidence type="ECO:0000259" key="11">
    <source>
        <dbReference type="PROSITE" id="PS50109"/>
    </source>
</evidence>
<dbReference type="InterPro" id="IPR036890">
    <property type="entry name" value="HATPase_C_sf"/>
</dbReference>
<protein>
    <recommendedName>
        <fullName evidence="3">histidine kinase</fullName>
        <ecNumber evidence="3">2.7.13.3</ecNumber>
    </recommendedName>
</protein>
<keyword evidence="10" id="KW-0472">Membrane</keyword>
<evidence type="ECO:0000256" key="5">
    <source>
        <dbReference type="ARBA" id="ARBA00022553"/>
    </source>
</evidence>
<dbReference type="Pfam" id="PF00672">
    <property type="entry name" value="HAMP"/>
    <property type="match status" value="1"/>
</dbReference>
<feature type="transmembrane region" description="Helical" evidence="10">
    <location>
        <begin position="146"/>
        <end position="168"/>
    </location>
</feature>
<feature type="transmembrane region" description="Helical" evidence="10">
    <location>
        <begin position="15"/>
        <end position="38"/>
    </location>
</feature>
<keyword evidence="7" id="KW-0547">Nucleotide-binding</keyword>
<dbReference type="PANTHER" id="PTHR44936:SF10">
    <property type="entry name" value="SENSOR PROTEIN RSTB"/>
    <property type="match status" value="1"/>
</dbReference>
<dbReference type="Gene3D" id="1.10.287.130">
    <property type="match status" value="1"/>
</dbReference>
<evidence type="ECO:0000256" key="8">
    <source>
        <dbReference type="ARBA" id="ARBA00022777"/>
    </source>
</evidence>
<keyword evidence="6" id="KW-0808">Transferase</keyword>
<dbReference type="InterPro" id="IPR005467">
    <property type="entry name" value="His_kinase_dom"/>
</dbReference>
<dbReference type="SUPFAM" id="SSF47384">
    <property type="entry name" value="Homodimeric domain of signal transducing histidine kinase"/>
    <property type="match status" value="1"/>
</dbReference>
<accession>A0A512DYP5</accession>
<dbReference type="InterPro" id="IPR050980">
    <property type="entry name" value="2C_sensor_his_kinase"/>
</dbReference>
<keyword evidence="9" id="KW-0067">ATP-binding</keyword>
<dbReference type="GO" id="GO:0000155">
    <property type="term" value="F:phosphorelay sensor kinase activity"/>
    <property type="evidence" value="ECO:0007669"/>
    <property type="project" value="InterPro"/>
</dbReference>
<evidence type="ECO:0000259" key="12">
    <source>
        <dbReference type="PROSITE" id="PS50885"/>
    </source>
</evidence>
<evidence type="ECO:0000313" key="14">
    <source>
        <dbReference type="Proteomes" id="UP000321523"/>
    </source>
</evidence>
<feature type="domain" description="HAMP" evidence="12">
    <location>
        <begin position="169"/>
        <end position="221"/>
    </location>
</feature>
<dbReference type="PRINTS" id="PR00344">
    <property type="entry name" value="BCTRLSENSOR"/>
</dbReference>
<evidence type="ECO:0000256" key="3">
    <source>
        <dbReference type="ARBA" id="ARBA00012438"/>
    </source>
</evidence>
<dbReference type="InterPro" id="IPR003660">
    <property type="entry name" value="HAMP_dom"/>
</dbReference>
<dbReference type="AlphaFoldDB" id="A0A512DYP5"/>